<feature type="region of interest" description="Disordered" evidence="6">
    <location>
        <begin position="1"/>
        <end position="29"/>
    </location>
</feature>
<dbReference type="PROSITE" id="PS50268">
    <property type="entry name" value="CADHERIN_2"/>
    <property type="match status" value="3"/>
</dbReference>
<feature type="domain" description="Cadherin" evidence="8">
    <location>
        <begin position="126"/>
        <end position="246"/>
    </location>
</feature>
<dbReference type="SUPFAM" id="SSF49313">
    <property type="entry name" value="Cadherin-like"/>
    <property type="match status" value="4"/>
</dbReference>
<dbReference type="GO" id="GO:0016339">
    <property type="term" value="P:calcium-dependent cell-cell adhesion via plasma membrane cell adhesion molecules"/>
    <property type="evidence" value="ECO:0007669"/>
    <property type="project" value="TreeGrafter"/>
</dbReference>
<dbReference type="AlphaFoldDB" id="A0A8C2C0I1"/>
<dbReference type="PANTHER" id="PTHR24027">
    <property type="entry name" value="CADHERIN-23"/>
    <property type="match status" value="1"/>
</dbReference>
<evidence type="ECO:0000256" key="2">
    <source>
        <dbReference type="ARBA" id="ARBA00022737"/>
    </source>
</evidence>
<dbReference type="GO" id="GO:0016477">
    <property type="term" value="P:cell migration"/>
    <property type="evidence" value="ECO:0007669"/>
    <property type="project" value="TreeGrafter"/>
</dbReference>
<dbReference type="PANTHER" id="PTHR24027:SF78">
    <property type="entry name" value="CADHERIN-LIKE PROTEIN 26"/>
    <property type="match status" value="1"/>
</dbReference>
<feature type="domain" description="Cadherin" evidence="8">
    <location>
        <begin position="18"/>
        <end position="125"/>
    </location>
</feature>
<dbReference type="GO" id="GO:0007156">
    <property type="term" value="P:homophilic cell adhesion via plasma membrane adhesion molecules"/>
    <property type="evidence" value="ECO:0007669"/>
    <property type="project" value="InterPro"/>
</dbReference>
<dbReference type="PROSITE" id="PS00232">
    <property type="entry name" value="CADHERIN_1"/>
    <property type="match status" value="2"/>
</dbReference>
<dbReference type="PRINTS" id="PR00205">
    <property type="entry name" value="CADHERIN"/>
</dbReference>
<dbReference type="GO" id="GO:0044331">
    <property type="term" value="P:cell-cell adhesion mediated by cadherin"/>
    <property type="evidence" value="ECO:0007669"/>
    <property type="project" value="TreeGrafter"/>
</dbReference>
<feature type="compositionally biased region" description="Polar residues" evidence="6">
    <location>
        <begin position="13"/>
        <end position="29"/>
    </location>
</feature>
<dbReference type="InterPro" id="IPR015919">
    <property type="entry name" value="Cadherin-like_sf"/>
</dbReference>
<evidence type="ECO:0000259" key="8">
    <source>
        <dbReference type="PROSITE" id="PS50268"/>
    </source>
</evidence>
<dbReference type="GO" id="GO:0016342">
    <property type="term" value="C:catenin complex"/>
    <property type="evidence" value="ECO:0007669"/>
    <property type="project" value="TreeGrafter"/>
</dbReference>
<proteinExistence type="predicted"/>
<feature type="transmembrane region" description="Helical" evidence="7">
    <location>
        <begin position="462"/>
        <end position="486"/>
    </location>
</feature>
<dbReference type="GO" id="GO:0000902">
    <property type="term" value="P:cell morphogenesis"/>
    <property type="evidence" value="ECO:0007669"/>
    <property type="project" value="TreeGrafter"/>
</dbReference>
<protein>
    <submittedName>
        <fullName evidence="9">Cadherin 26, tandem duplicate 1</fullName>
    </submittedName>
</protein>
<dbReference type="GO" id="GO:0008013">
    <property type="term" value="F:beta-catenin binding"/>
    <property type="evidence" value="ECO:0007669"/>
    <property type="project" value="TreeGrafter"/>
</dbReference>
<dbReference type="InterPro" id="IPR020894">
    <property type="entry name" value="Cadherin_CS"/>
</dbReference>
<keyword evidence="4 7" id="KW-0472">Membrane</keyword>
<reference evidence="9" key="1">
    <citation type="submission" date="2025-08" db="UniProtKB">
        <authorList>
            <consortium name="Ensembl"/>
        </authorList>
    </citation>
    <scope>IDENTIFICATION</scope>
</reference>
<dbReference type="InterPro" id="IPR039808">
    <property type="entry name" value="Cadherin"/>
</dbReference>
<organism evidence="9 10">
    <name type="scientific">Cyprinus carpio</name>
    <name type="common">Common carp</name>
    <dbReference type="NCBI Taxonomy" id="7962"/>
    <lineage>
        <taxon>Eukaryota</taxon>
        <taxon>Metazoa</taxon>
        <taxon>Chordata</taxon>
        <taxon>Craniata</taxon>
        <taxon>Vertebrata</taxon>
        <taxon>Euteleostomi</taxon>
        <taxon>Actinopterygii</taxon>
        <taxon>Neopterygii</taxon>
        <taxon>Teleostei</taxon>
        <taxon>Ostariophysi</taxon>
        <taxon>Cypriniformes</taxon>
        <taxon>Cyprinidae</taxon>
        <taxon>Cyprininae</taxon>
        <taxon>Cyprinus</taxon>
    </lineage>
</organism>
<dbReference type="GO" id="GO:0007043">
    <property type="term" value="P:cell-cell junction assembly"/>
    <property type="evidence" value="ECO:0007669"/>
    <property type="project" value="TreeGrafter"/>
</dbReference>
<keyword evidence="3 5" id="KW-0106">Calcium</keyword>
<evidence type="ECO:0000256" key="7">
    <source>
        <dbReference type="SAM" id="Phobius"/>
    </source>
</evidence>
<evidence type="ECO:0000256" key="6">
    <source>
        <dbReference type="SAM" id="MobiDB-lite"/>
    </source>
</evidence>
<comment type="subcellular location">
    <subcellularLocation>
        <location evidence="1">Membrane</location>
    </subcellularLocation>
</comment>
<dbReference type="GO" id="GO:0005912">
    <property type="term" value="C:adherens junction"/>
    <property type="evidence" value="ECO:0007669"/>
    <property type="project" value="TreeGrafter"/>
</dbReference>
<dbReference type="Ensembl" id="ENSCCRT00020005918.1">
    <property type="protein sequence ID" value="ENSCCRP00020005234.1"/>
    <property type="gene ID" value="ENSCCRG00020002931.1"/>
</dbReference>
<dbReference type="Proteomes" id="UP000694701">
    <property type="component" value="Unplaced"/>
</dbReference>
<dbReference type="SMART" id="SM00112">
    <property type="entry name" value="CA"/>
    <property type="match status" value="3"/>
</dbReference>
<sequence>MSFNVEIKDKNDNSPQFTPSTISASVPENTPEATLQAFDIDQKDTPNSQFTMAVVSQEPASPKFTLKDLPTSTVKQLAFTGCFDYDVTKQYKVLVEARDQGTPTMSSTATVILDITDSNTHPPEFSSATYNTEVMEMELKEILRIGIKDKDTPNTPGSKAKFSILKGNEDGNYKIETDPKTNEGVLSVVKGKNFEKTEITDLEIAVENEEKLFRCVDGKVVTGPLPKPNTAKVSVKVIDVNDPPVFKKQIEKVYRNENGPPGDVLFVPEVQDEDSDVNKLRYELVQDPAKWVSVDPKSGKITTVQKMDYESPFVKNGTYTVVVHAIDDGQPSATGTCTVVVYLGDQNDNAPYLVSKNAVICGNKVDRVDVKPTDLDGPPFAGPFSFSLGGEEVLKSLWKLDPTTGTNTSLISLTSLPYGNYSIPLKIQDQQGLQREDVLQVVVCECTGINTCRGRLPFSSRLGPAAIGVLFAGLLLLALLLLFCFLCDCQSKNFQHIPLNLQDEGNQTLVKYNEEGGGSVYKVCETVSLVES</sequence>
<dbReference type="GO" id="GO:0045296">
    <property type="term" value="F:cadherin binding"/>
    <property type="evidence" value="ECO:0007669"/>
    <property type="project" value="TreeGrafter"/>
</dbReference>
<evidence type="ECO:0000313" key="10">
    <source>
        <dbReference type="Proteomes" id="UP000694701"/>
    </source>
</evidence>
<keyword evidence="2" id="KW-0677">Repeat</keyword>
<dbReference type="GO" id="GO:0034332">
    <property type="term" value="P:adherens junction organization"/>
    <property type="evidence" value="ECO:0007669"/>
    <property type="project" value="TreeGrafter"/>
</dbReference>
<keyword evidence="7" id="KW-1133">Transmembrane helix</keyword>
<dbReference type="GO" id="GO:0005509">
    <property type="term" value="F:calcium ion binding"/>
    <property type="evidence" value="ECO:0007669"/>
    <property type="project" value="UniProtKB-UniRule"/>
</dbReference>
<name>A0A8C2C0I1_CYPCA</name>
<dbReference type="Pfam" id="PF00028">
    <property type="entry name" value="Cadherin"/>
    <property type="match status" value="2"/>
</dbReference>
<evidence type="ECO:0000256" key="4">
    <source>
        <dbReference type="ARBA" id="ARBA00023136"/>
    </source>
</evidence>
<evidence type="ECO:0000256" key="1">
    <source>
        <dbReference type="ARBA" id="ARBA00004370"/>
    </source>
</evidence>
<feature type="domain" description="Cadherin" evidence="8">
    <location>
        <begin position="257"/>
        <end position="353"/>
    </location>
</feature>
<dbReference type="InterPro" id="IPR002126">
    <property type="entry name" value="Cadherin-like_dom"/>
</dbReference>
<keyword evidence="7" id="KW-0812">Transmembrane</keyword>
<accession>A0A8C2C0I1</accession>
<evidence type="ECO:0000256" key="3">
    <source>
        <dbReference type="ARBA" id="ARBA00022837"/>
    </source>
</evidence>
<dbReference type="Gene3D" id="2.60.40.60">
    <property type="entry name" value="Cadherins"/>
    <property type="match status" value="4"/>
</dbReference>
<evidence type="ECO:0000313" key="9">
    <source>
        <dbReference type="Ensembl" id="ENSCCRP00020005234.1"/>
    </source>
</evidence>
<feature type="compositionally biased region" description="Basic and acidic residues" evidence="6">
    <location>
        <begin position="1"/>
        <end position="12"/>
    </location>
</feature>
<dbReference type="CDD" id="cd11304">
    <property type="entry name" value="Cadherin_repeat"/>
    <property type="match status" value="3"/>
</dbReference>
<evidence type="ECO:0000256" key="5">
    <source>
        <dbReference type="PROSITE-ProRule" id="PRU00043"/>
    </source>
</evidence>